<dbReference type="Gene3D" id="3.40.800.20">
    <property type="entry name" value="Histone deacetylase domain"/>
    <property type="match status" value="1"/>
</dbReference>
<dbReference type="SUPFAM" id="SSF52768">
    <property type="entry name" value="Arginase/deacetylase"/>
    <property type="match status" value="1"/>
</dbReference>
<dbReference type="InterPro" id="IPR044150">
    <property type="entry name" value="HDAC_classIV"/>
</dbReference>
<dbReference type="InterPro" id="IPR000286">
    <property type="entry name" value="HDACs"/>
</dbReference>
<proteinExistence type="inferred from homology"/>
<evidence type="ECO:0000256" key="2">
    <source>
        <dbReference type="ARBA" id="ARBA00022801"/>
    </source>
</evidence>
<dbReference type="InterPro" id="IPR023696">
    <property type="entry name" value="Ureohydrolase_dom_sf"/>
</dbReference>
<evidence type="ECO:0000259" key="3">
    <source>
        <dbReference type="Pfam" id="PF00850"/>
    </source>
</evidence>
<comment type="caution">
    <text evidence="4">The sequence shown here is derived from an EMBL/GenBank/DDBJ whole genome shotgun (WGS) entry which is preliminary data.</text>
</comment>
<dbReference type="PANTHER" id="PTHR10625">
    <property type="entry name" value="HISTONE DEACETYLASE HDAC1-RELATED"/>
    <property type="match status" value="1"/>
</dbReference>
<dbReference type="Pfam" id="PF00850">
    <property type="entry name" value="Hist_deacetyl"/>
    <property type="match status" value="1"/>
</dbReference>
<dbReference type="CDD" id="cd09993">
    <property type="entry name" value="HDAC_classIV"/>
    <property type="match status" value="1"/>
</dbReference>
<keyword evidence="5" id="KW-1185">Reference proteome</keyword>
<dbReference type="InterPro" id="IPR023801">
    <property type="entry name" value="His_deacetylse_dom"/>
</dbReference>
<accession>A0ABX1Q985</accession>
<dbReference type="PANTHER" id="PTHR10625:SF19">
    <property type="entry name" value="HISTONE DEACETYLASE 12"/>
    <property type="match status" value="1"/>
</dbReference>
<feature type="domain" description="Histone deacetylase" evidence="3">
    <location>
        <begin position="17"/>
        <end position="281"/>
    </location>
</feature>
<comment type="similarity">
    <text evidence="1">Belongs to the histone deacetylase family.</text>
</comment>
<name>A0ABX1Q985_9RHOO</name>
<organism evidence="4 5">
    <name type="scientific">Aromatoleum diolicum</name>
    <dbReference type="NCBI Taxonomy" id="75796"/>
    <lineage>
        <taxon>Bacteria</taxon>
        <taxon>Pseudomonadati</taxon>
        <taxon>Pseudomonadota</taxon>
        <taxon>Betaproteobacteria</taxon>
        <taxon>Rhodocyclales</taxon>
        <taxon>Rhodocyclaceae</taxon>
        <taxon>Aromatoleum</taxon>
    </lineage>
</organism>
<dbReference type="RefSeq" id="WP_169259217.1">
    <property type="nucleotide sequence ID" value="NZ_WTVQ01000005.1"/>
</dbReference>
<sequence length="308" mass="33498">MKLFYADHFVLPLPQGHRFPMEKYSRLRERLAKCGAFSTGDFVVPEAATDEEILRAHHPDYLQRMVTGTLEPVEQRSIGFPWSPQMVERSRRSAGATLQACRHALAQGCSANLAGGTHHAHHDFGSGFCVFNDAAIAALTMRAEGRVRKVAIVDCDVHQGDGTATILSGEPDFFTFSLHGEKNFPFRKAASDLDIELPDGTGDEAYLEALRHGLMSVFGRIAPDLVIYLAGADPYHGDRLGRLALSFEGLAARDELVLQTCIAHGTPVALAMAGGYAHDIDDTVAIHANTVITAARLAEHLRCGSSRH</sequence>
<gene>
    <name evidence="4" type="ORF">GPA25_04785</name>
</gene>
<keyword evidence="2" id="KW-0378">Hydrolase</keyword>
<dbReference type="InterPro" id="IPR037138">
    <property type="entry name" value="His_deacetylse_dom_sf"/>
</dbReference>
<protein>
    <submittedName>
        <fullName evidence="4">Histone deacetylase</fullName>
    </submittedName>
</protein>
<dbReference type="PRINTS" id="PR01270">
    <property type="entry name" value="HDASUPER"/>
</dbReference>
<dbReference type="EMBL" id="WTVQ01000005">
    <property type="protein sequence ID" value="NMG74067.1"/>
    <property type="molecule type" value="Genomic_DNA"/>
</dbReference>
<dbReference type="Proteomes" id="UP000648984">
    <property type="component" value="Unassembled WGS sequence"/>
</dbReference>
<evidence type="ECO:0000313" key="5">
    <source>
        <dbReference type="Proteomes" id="UP000648984"/>
    </source>
</evidence>
<evidence type="ECO:0000313" key="4">
    <source>
        <dbReference type="EMBL" id="NMG74067.1"/>
    </source>
</evidence>
<evidence type="ECO:0000256" key="1">
    <source>
        <dbReference type="ARBA" id="ARBA00005947"/>
    </source>
</evidence>
<reference evidence="4 5" key="1">
    <citation type="submission" date="2019-12" db="EMBL/GenBank/DDBJ databases">
        <title>Comparative genomics gives insights into the taxonomy of the Azoarcus-Aromatoleum group and reveals separate origins of nif in the plant-associated Azoarcus and non-plant-associated Aromatoleum sub-groups.</title>
        <authorList>
            <person name="Lafos M."/>
            <person name="Maluk M."/>
            <person name="Batista M."/>
            <person name="Junghare M."/>
            <person name="Carmona M."/>
            <person name="Faoro H."/>
            <person name="Cruz L.M."/>
            <person name="Battistoni F."/>
            <person name="De Souza E."/>
            <person name="Pedrosa F."/>
            <person name="Chen W.-M."/>
            <person name="Poole P.S."/>
            <person name="Dixon R.A."/>
            <person name="James E.K."/>
        </authorList>
    </citation>
    <scope>NUCLEOTIDE SEQUENCE [LARGE SCALE GENOMIC DNA]</scope>
    <source>
        <strain evidence="4 5">22Lin</strain>
    </source>
</reference>